<keyword evidence="2" id="KW-0677">Repeat</keyword>
<feature type="repeat" description="PPR" evidence="3">
    <location>
        <begin position="494"/>
        <end position="528"/>
    </location>
</feature>
<dbReference type="Pfam" id="PF01535">
    <property type="entry name" value="PPR"/>
    <property type="match status" value="2"/>
</dbReference>
<evidence type="ECO:0000256" key="2">
    <source>
        <dbReference type="ARBA" id="ARBA00022737"/>
    </source>
</evidence>
<dbReference type="SUPFAM" id="SSF81901">
    <property type="entry name" value="HCP-like"/>
    <property type="match status" value="1"/>
</dbReference>
<gene>
    <name evidence="4" type="ORF">JCGZ_25199</name>
</gene>
<evidence type="ECO:0000313" key="5">
    <source>
        <dbReference type="Proteomes" id="UP000027138"/>
    </source>
</evidence>
<feature type="repeat" description="PPR" evidence="3">
    <location>
        <begin position="389"/>
        <end position="423"/>
    </location>
</feature>
<keyword evidence="5" id="KW-1185">Reference proteome</keyword>
<evidence type="ECO:0000256" key="3">
    <source>
        <dbReference type="PROSITE-ProRule" id="PRU00708"/>
    </source>
</evidence>
<dbReference type="KEGG" id="jcu:105629129"/>
<feature type="repeat" description="PPR" evidence="3">
    <location>
        <begin position="424"/>
        <end position="458"/>
    </location>
</feature>
<feature type="repeat" description="PPR" evidence="3">
    <location>
        <begin position="248"/>
        <end position="282"/>
    </location>
</feature>
<dbReference type="Pfam" id="PF13041">
    <property type="entry name" value="PPR_2"/>
    <property type="match status" value="2"/>
</dbReference>
<dbReference type="Proteomes" id="UP000027138">
    <property type="component" value="Unassembled WGS sequence"/>
</dbReference>
<dbReference type="PANTHER" id="PTHR47939:SF10">
    <property type="entry name" value="PENTACOTRIPEPTIDE-REPEAT REGION OF PRORP DOMAIN-CONTAINING PROTEIN"/>
    <property type="match status" value="1"/>
</dbReference>
<accession>A0A067L6Y4</accession>
<proteinExistence type="inferred from homology"/>
<dbReference type="OrthoDB" id="185373at2759"/>
<dbReference type="InterPro" id="IPR002885">
    <property type="entry name" value="PPR_rpt"/>
</dbReference>
<comment type="similarity">
    <text evidence="1">Belongs to the PPR family. P subfamily.</text>
</comment>
<dbReference type="STRING" id="180498.A0A067L6Y4"/>
<dbReference type="InterPro" id="IPR050667">
    <property type="entry name" value="PPR-containing_protein"/>
</dbReference>
<reference evidence="4 5" key="1">
    <citation type="journal article" date="2014" name="PLoS ONE">
        <title>Global Analysis of Gene Expression Profiles in Physic Nut (Jatropha curcas L.) Seedlings Exposed to Salt Stress.</title>
        <authorList>
            <person name="Zhang L."/>
            <person name="Zhang C."/>
            <person name="Wu P."/>
            <person name="Chen Y."/>
            <person name="Li M."/>
            <person name="Jiang H."/>
            <person name="Wu G."/>
        </authorList>
    </citation>
    <scope>NUCLEOTIDE SEQUENCE [LARGE SCALE GENOMIC DNA]</scope>
    <source>
        <strain evidence="5">cv. GZQX0401</strain>
        <tissue evidence="4">Young leaves</tissue>
    </source>
</reference>
<dbReference type="PROSITE" id="PS51375">
    <property type="entry name" value="PPR"/>
    <property type="match status" value="6"/>
</dbReference>
<dbReference type="Gene3D" id="1.25.40.10">
    <property type="entry name" value="Tetratricopeptide repeat domain"/>
    <property type="match status" value="3"/>
</dbReference>
<dbReference type="NCBIfam" id="TIGR00756">
    <property type="entry name" value="PPR"/>
    <property type="match status" value="3"/>
</dbReference>
<dbReference type="AlphaFoldDB" id="A0A067L6Y4"/>
<sequence>MHRLSKRSVSAILHSGGSNYRRSAAAAWLACSSDLADLAVDGDNRVRWYSLLTPRNLIPNRAGASTHLNLKHGLFLGHRCESTAAETDASSPPPPVGEKYEYQSEVENFAPESGSSEPLWDSLEDGDPHINAKDVDEGEFYVIDTEKLENVLSLLQSRSDGSLELSLDSMDLDLHEEFIVKVLETPLVSGDNLIKFFRWAIEKPEISVTNRVVDLLVQSICSDLRKKNAYALWDLVQDVAQKDAAVLNTVILNQLIILFSKLGKGKAAYEVFNKFVDFGYVPDSDTYYYTIEALCRRSFFDWAWSVCEKMLNAETLPESEKVGKVICWFCKGSRAKDAHMVYMLAKEKNKYPPQPAVNFLISLLSQKDETVKLALETLNTLPRETQKRAIKPFSSVICGLCRIKDLEGAKILLCKMIEEGPPPGNAVFNYIINGYSKNGDVGEAIKIKKLMEKRGLRPDLYTYTVIMSGYASGGQMKEACKMLSEAKKKHSKLSPVTYHTLIRGYCKLEQFDKALELVAEMKAFGVQPNVDEYNKLIQSLCLKALDWEKAEKLMEKMKDDGLHLNGITRGLIRAVKELEEETV</sequence>
<feature type="repeat" description="PPR" evidence="3">
    <location>
        <begin position="459"/>
        <end position="493"/>
    </location>
</feature>
<evidence type="ECO:0008006" key="6">
    <source>
        <dbReference type="Google" id="ProtNLM"/>
    </source>
</evidence>
<dbReference type="PANTHER" id="PTHR47939">
    <property type="entry name" value="MEMBRANE-ASSOCIATED SALT-INDUCIBLE PROTEIN-LIKE"/>
    <property type="match status" value="1"/>
</dbReference>
<protein>
    <recommendedName>
        <fullName evidence="6">Pentacotripeptide-repeat region of PRORP domain-containing protein</fullName>
    </recommendedName>
</protein>
<evidence type="ECO:0000256" key="1">
    <source>
        <dbReference type="ARBA" id="ARBA00007626"/>
    </source>
</evidence>
<dbReference type="EMBL" id="KK914283">
    <property type="protein sequence ID" value="KDP43013.1"/>
    <property type="molecule type" value="Genomic_DNA"/>
</dbReference>
<name>A0A067L6Y4_JATCU</name>
<evidence type="ECO:0000313" key="4">
    <source>
        <dbReference type="EMBL" id="KDP43013.1"/>
    </source>
</evidence>
<organism evidence="4 5">
    <name type="scientific">Jatropha curcas</name>
    <name type="common">Barbados nut</name>
    <dbReference type="NCBI Taxonomy" id="180498"/>
    <lineage>
        <taxon>Eukaryota</taxon>
        <taxon>Viridiplantae</taxon>
        <taxon>Streptophyta</taxon>
        <taxon>Embryophyta</taxon>
        <taxon>Tracheophyta</taxon>
        <taxon>Spermatophyta</taxon>
        <taxon>Magnoliopsida</taxon>
        <taxon>eudicotyledons</taxon>
        <taxon>Gunneridae</taxon>
        <taxon>Pentapetalae</taxon>
        <taxon>rosids</taxon>
        <taxon>fabids</taxon>
        <taxon>Malpighiales</taxon>
        <taxon>Euphorbiaceae</taxon>
        <taxon>Crotonoideae</taxon>
        <taxon>Jatropheae</taxon>
        <taxon>Jatropha</taxon>
    </lineage>
</organism>
<dbReference type="InterPro" id="IPR011990">
    <property type="entry name" value="TPR-like_helical_dom_sf"/>
</dbReference>
<feature type="repeat" description="PPR" evidence="3">
    <location>
        <begin position="529"/>
        <end position="564"/>
    </location>
</feature>